<protein>
    <submittedName>
        <fullName evidence="1">DUF590-domain-containing protein</fullName>
    </submittedName>
</protein>
<dbReference type="EMBL" id="JAHFXS010005523">
    <property type="protein sequence ID" value="KAG9939931.1"/>
    <property type="molecule type" value="Genomic_DNA"/>
</dbReference>
<organism evidence="1 2">
    <name type="scientific">Aureobasidium melanogenum</name>
    <name type="common">Aureobasidium pullulans var. melanogenum</name>
    <dbReference type="NCBI Taxonomy" id="46634"/>
    <lineage>
        <taxon>Eukaryota</taxon>
        <taxon>Fungi</taxon>
        <taxon>Dikarya</taxon>
        <taxon>Ascomycota</taxon>
        <taxon>Pezizomycotina</taxon>
        <taxon>Dothideomycetes</taxon>
        <taxon>Dothideomycetidae</taxon>
        <taxon>Dothideales</taxon>
        <taxon>Saccotheciaceae</taxon>
        <taxon>Aureobasidium</taxon>
    </lineage>
</organism>
<name>A0A9P8JHU0_AURME</name>
<evidence type="ECO:0000313" key="2">
    <source>
        <dbReference type="Proteomes" id="UP000729357"/>
    </source>
</evidence>
<dbReference type="AlphaFoldDB" id="A0A9P8JHU0"/>
<reference evidence="1" key="1">
    <citation type="journal article" date="2021" name="J Fungi (Basel)">
        <title>Virulence traits and population genomics of the black yeast Aureobasidium melanogenum.</title>
        <authorList>
            <person name="Cernosa A."/>
            <person name="Sun X."/>
            <person name="Gostincar C."/>
            <person name="Fang C."/>
            <person name="Gunde-Cimerman N."/>
            <person name="Song Z."/>
        </authorList>
    </citation>
    <scope>NUCLEOTIDE SEQUENCE</scope>
    <source>
        <strain evidence="1">EXF-9298</strain>
    </source>
</reference>
<gene>
    <name evidence="1" type="ORF">KCU98_g19277</name>
</gene>
<feature type="non-terminal residue" evidence="1">
    <location>
        <position position="1"/>
    </location>
</feature>
<evidence type="ECO:0000313" key="1">
    <source>
        <dbReference type="EMBL" id="KAG9939931.1"/>
    </source>
</evidence>
<feature type="non-terminal residue" evidence="1">
    <location>
        <position position="131"/>
    </location>
</feature>
<accession>A0A9P8JHU0</accession>
<keyword evidence="2" id="KW-1185">Reference proteome</keyword>
<comment type="caution">
    <text evidence="1">The sequence shown here is derived from an EMBL/GenBank/DDBJ whole genome shotgun (WGS) entry which is preliminary data.</text>
</comment>
<sequence length="131" mass="15190">GPDGTPKDIRGWALLLTIFFAEHSYLLIRWAVHVGISKIDSPGRQKERRDRYLVRQRYFSESLSQTLPQVGKFGEKITRESLEEEARQSSLKSSRIEDRFWARQRNWHETAQVGAGLIDRAAPPPEVKKMQ</sequence>
<reference evidence="1" key="2">
    <citation type="submission" date="2021-08" db="EMBL/GenBank/DDBJ databases">
        <authorList>
            <person name="Gostincar C."/>
            <person name="Sun X."/>
            <person name="Song Z."/>
            <person name="Gunde-Cimerman N."/>
        </authorList>
    </citation>
    <scope>NUCLEOTIDE SEQUENCE</scope>
    <source>
        <strain evidence="1">EXF-9298</strain>
    </source>
</reference>
<proteinExistence type="predicted"/>
<dbReference type="Proteomes" id="UP000729357">
    <property type="component" value="Unassembled WGS sequence"/>
</dbReference>